<organism evidence="2 3">
    <name type="scientific">Zophobas morio</name>
    <dbReference type="NCBI Taxonomy" id="2755281"/>
    <lineage>
        <taxon>Eukaryota</taxon>
        <taxon>Metazoa</taxon>
        <taxon>Ecdysozoa</taxon>
        <taxon>Arthropoda</taxon>
        <taxon>Hexapoda</taxon>
        <taxon>Insecta</taxon>
        <taxon>Pterygota</taxon>
        <taxon>Neoptera</taxon>
        <taxon>Endopterygota</taxon>
        <taxon>Coleoptera</taxon>
        <taxon>Polyphaga</taxon>
        <taxon>Cucujiformia</taxon>
        <taxon>Tenebrionidae</taxon>
        <taxon>Zophobas</taxon>
    </lineage>
</organism>
<gene>
    <name evidence="2" type="ORF">Zmor_025688</name>
</gene>
<dbReference type="AlphaFoldDB" id="A0AA38HS58"/>
<feature type="compositionally biased region" description="Polar residues" evidence="1">
    <location>
        <begin position="24"/>
        <end position="34"/>
    </location>
</feature>
<evidence type="ECO:0000313" key="2">
    <source>
        <dbReference type="EMBL" id="KAJ3642943.1"/>
    </source>
</evidence>
<dbReference type="EMBL" id="JALNTZ010000008">
    <property type="protein sequence ID" value="KAJ3642943.1"/>
    <property type="molecule type" value="Genomic_DNA"/>
</dbReference>
<keyword evidence="3" id="KW-1185">Reference proteome</keyword>
<evidence type="ECO:0000313" key="3">
    <source>
        <dbReference type="Proteomes" id="UP001168821"/>
    </source>
</evidence>
<protein>
    <submittedName>
        <fullName evidence="2">Uncharacterized protein</fullName>
    </submittedName>
</protein>
<comment type="caution">
    <text evidence="2">The sequence shown here is derived from an EMBL/GenBank/DDBJ whole genome shotgun (WGS) entry which is preliminary data.</text>
</comment>
<feature type="region of interest" description="Disordered" evidence="1">
    <location>
        <begin position="16"/>
        <end position="59"/>
    </location>
</feature>
<dbReference type="Proteomes" id="UP001168821">
    <property type="component" value="Unassembled WGS sequence"/>
</dbReference>
<proteinExistence type="predicted"/>
<sequence>MKNEPSCWPEAVLMRARPPEKMNTLHTSSSNNRPLTRCPKCDRPFPESAPRPESTGSDAVSCTFNWRRSEEKMGCTGEKARKERKF</sequence>
<name>A0AA38HS58_9CUCU</name>
<accession>A0AA38HS58</accession>
<reference evidence="2" key="1">
    <citation type="journal article" date="2023" name="G3 (Bethesda)">
        <title>Whole genome assemblies of Zophobas morio and Tenebrio molitor.</title>
        <authorList>
            <person name="Kaur S."/>
            <person name="Stinson S.A."/>
            <person name="diCenzo G.C."/>
        </authorList>
    </citation>
    <scope>NUCLEOTIDE SEQUENCE</scope>
    <source>
        <strain evidence="2">QUZm001</strain>
    </source>
</reference>
<evidence type="ECO:0000256" key="1">
    <source>
        <dbReference type="SAM" id="MobiDB-lite"/>
    </source>
</evidence>